<keyword evidence="2" id="KW-0732">Signal</keyword>
<gene>
    <name evidence="3" type="ORF">LARSCL_LOCUS4823</name>
</gene>
<evidence type="ECO:0000256" key="1">
    <source>
        <dbReference type="SAM" id="MobiDB-lite"/>
    </source>
</evidence>
<evidence type="ECO:0000256" key="2">
    <source>
        <dbReference type="SAM" id="SignalP"/>
    </source>
</evidence>
<evidence type="ECO:0008006" key="5">
    <source>
        <dbReference type="Google" id="ProtNLM"/>
    </source>
</evidence>
<organism evidence="3 4">
    <name type="scientific">Larinioides sclopetarius</name>
    <dbReference type="NCBI Taxonomy" id="280406"/>
    <lineage>
        <taxon>Eukaryota</taxon>
        <taxon>Metazoa</taxon>
        <taxon>Ecdysozoa</taxon>
        <taxon>Arthropoda</taxon>
        <taxon>Chelicerata</taxon>
        <taxon>Arachnida</taxon>
        <taxon>Araneae</taxon>
        <taxon>Araneomorphae</taxon>
        <taxon>Entelegynae</taxon>
        <taxon>Araneoidea</taxon>
        <taxon>Araneidae</taxon>
        <taxon>Larinioides</taxon>
    </lineage>
</organism>
<feature type="chain" id="PRO_5043965430" description="Odorant-binding protein" evidence="2">
    <location>
        <begin position="17"/>
        <end position="235"/>
    </location>
</feature>
<name>A0AAV1ZCX7_9ARAC</name>
<dbReference type="Proteomes" id="UP001497382">
    <property type="component" value="Unassembled WGS sequence"/>
</dbReference>
<accession>A0AAV1ZCX7</accession>
<proteinExistence type="predicted"/>
<feature type="region of interest" description="Disordered" evidence="1">
    <location>
        <begin position="179"/>
        <end position="235"/>
    </location>
</feature>
<sequence>MMFSVILVFCIGGALAAAPTTSQPTVSEAPLEPQVDYPAPQIDWGKCPQLKPTEADKEQKRVVIEKCLNENPPPAVESLTDHKQIDEHREVVTTCALKTEGWFNPNGTYKFERAKSEIQSKKLESEVEKSITLRHEECKDEAEKRFPDGYIQQVQLYQACMDYHIAEICEIELIPPPGGYPNPEEYADYGGPEGPESDGPFPPFPTGSDKPPQAPEGTAQPQTATAAAAAAAASA</sequence>
<evidence type="ECO:0000313" key="3">
    <source>
        <dbReference type="EMBL" id="CAL1269571.1"/>
    </source>
</evidence>
<dbReference type="EMBL" id="CAXIEN010000042">
    <property type="protein sequence ID" value="CAL1269571.1"/>
    <property type="molecule type" value="Genomic_DNA"/>
</dbReference>
<feature type="compositionally biased region" description="Low complexity" evidence="1">
    <location>
        <begin position="215"/>
        <end position="235"/>
    </location>
</feature>
<dbReference type="AlphaFoldDB" id="A0AAV1ZCX7"/>
<feature type="signal peptide" evidence="2">
    <location>
        <begin position="1"/>
        <end position="16"/>
    </location>
</feature>
<comment type="caution">
    <text evidence="3">The sequence shown here is derived from an EMBL/GenBank/DDBJ whole genome shotgun (WGS) entry which is preliminary data.</text>
</comment>
<protein>
    <recommendedName>
        <fullName evidence="5">Odorant-binding protein</fullName>
    </recommendedName>
</protein>
<reference evidence="3 4" key="1">
    <citation type="submission" date="2024-04" db="EMBL/GenBank/DDBJ databases">
        <authorList>
            <person name="Rising A."/>
            <person name="Reimegard J."/>
            <person name="Sonavane S."/>
            <person name="Akerstrom W."/>
            <person name="Nylinder S."/>
            <person name="Hedman E."/>
            <person name="Kallberg Y."/>
        </authorList>
    </citation>
    <scope>NUCLEOTIDE SEQUENCE [LARGE SCALE GENOMIC DNA]</scope>
</reference>
<evidence type="ECO:0000313" key="4">
    <source>
        <dbReference type="Proteomes" id="UP001497382"/>
    </source>
</evidence>
<keyword evidence="4" id="KW-1185">Reference proteome</keyword>